<evidence type="ECO:0000256" key="1">
    <source>
        <dbReference type="SAM" id="MobiDB-lite"/>
    </source>
</evidence>
<gene>
    <name evidence="2" type="ORF">UFOPK2754_03402</name>
</gene>
<feature type="region of interest" description="Disordered" evidence="1">
    <location>
        <begin position="225"/>
        <end position="262"/>
    </location>
</feature>
<dbReference type="EMBL" id="CAEZYR010000236">
    <property type="protein sequence ID" value="CAB4776482.1"/>
    <property type="molecule type" value="Genomic_DNA"/>
</dbReference>
<feature type="region of interest" description="Disordered" evidence="1">
    <location>
        <begin position="1"/>
        <end position="114"/>
    </location>
</feature>
<accession>A0A6J6VV57</accession>
<sequence>MPRRGGSTAVTGGAPRDTSRLDAAYATRSAGARRRTCAPRCRADPADPHPPRPRGRLHPGADPSGAARVPRTMAWLRLPGARPSCDRDRSAIGRVDRRGSGAARGRPGRSRVVRTPDREHGALDLLHVWHDREPQRGSAHRPCGGRVRAPHEPPLRRAVRRPKRVGVPGDPHRGNRIPARRAHGRVRPYPRRDVPGRGLVCVDGARRGDHGRRRARLLDDLRRRAAQAPRSKVVPGAPSAARRRRTEVTHDPCGGARGAGRRARHRLWHDRVPHRRAFIGERS</sequence>
<organism evidence="2">
    <name type="scientific">freshwater metagenome</name>
    <dbReference type="NCBI Taxonomy" id="449393"/>
    <lineage>
        <taxon>unclassified sequences</taxon>
        <taxon>metagenomes</taxon>
        <taxon>ecological metagenomes</taxon>
    </lineage>
</organism>
<proteinExistence type="predicted"/>
<reference evidence="2" key="1">
    <citation type="submission" date="2020-05" db="EMBL/GenBank/DDBJ databases">
        <authorList>
            <person name="Chiriac C."/>
            <person name="Salcher M."/>
            <person name="Ghai R."/>
            <person name="Kavagutti S V."/>
        </authorList>
    </citation>
    <scope>NUCLEOTIDE SEQUENCE</scope>
</reference>
<dbReference type="AlphaFoldDB" id="A0A6J6VV57"/>
<feature type="compositionally biased region" description="Basic and acidic residues" evidence="1">
    <location>
        <begin position="41"/>
        <end position="50"/>
    </location>
</feature>
<feature type="compositionally biased region" description="Basic and acidic residues" evidence="1">
    <location>
        <begin position="84"/>
        <end position="99"/>
    </location>
</feature>
<name>A0A6J6VV57_9ZZZZ</name>
<protein>
    <submittedName>
        <fullName evidence="2">Unannotated protein</fullName>
    </submittedName>
</protein>
<evidence type="ECO:0000313" key="2">
    <source>
        <dbReference type="EMBL" id="CAB4776482.1"/>
    </source>
</evidence>